<sequence>MKFLNKQFIKFIIVGLINTVSTYLLYLIFLKLTSYFWAYSISYILGIIISYFLNTLFVFREKTSLKKFLQFPIVYLVQYLINTFFLYLFVNVLSIRKEISPIIIIVITIPITFLLSKKIIQEKKRKTRN</sequence>
<dbReference type="PANTHER" id="PTHR38459">
    <property type="entry name" value="PROPHAGE BACTOPRENOL-LINKED GLUCOSE TRANSLOCASE HOMOLOG"/>
    <property type="match status" value="1"/>
</dbReference>
<dbReference type="Proteomes" id="UP001310386">
    <property type="component" value="Unassembled WGS sequence"/>
</dbReference>
<dbReference type="RefSeq" id="WP_371753055.1">
    <property type="nucleotide sequence ID" value="NZ_JAYJLD010000004.1"/>
</dbReference>
<evidence type="ECO:0000256" key="5">
    <source>
        <dbReference type="ARBA" id="ARBA00023136"/>
    </source>
</evidence>
<accession>A0ABU5ZGE6</accession>
<dbReference type="EMBL" id="JAYJLD010000004">
    <property type="protein sequence ID" value="MEB3100937.1"/>
    <property type="molecule type" value="Genomic_DNA"/>
</dbReference>
<evidence type="ECO:0000256" key="1">
    <source>
        <dbReference type="ARBA" id="ARBA00004141"/>
    </source>
</evidence>
<evidence type="ECO:0000313" key="8">
    <source>
        <dbReference type="EMBL" id="MEB3100937.1"/>
    </source>
</evidence>
<reference evidence="8" key="1">
    <citation type="submission" date="2023-12" db="EMBL/GenBank/DDBJ databases">
        <title>Fervidustalea candida gen. nov., sp. nov., a novel member of the family Paenibacillaceae isolated from a geothermal area.</title>
        <authorList>
            <person name="Li W.-J."/>
            <person name="Jiao J.-Y."/>
            <person name="Chen Y."/>
        </authorList>
    </citation>
    <scope>NUCLEOTIDE SEQUENCE</scope>
    <source>
        <strain evidence="8">SYSU GA230002</strain>
    </source>
</reference>
<keyword evidence="9" id="KW-1185">Reference proteome</keyword>
<comment type="caution">
    <text evidence="8">The sequence shown here is derived from an EMBL/GenBank/DDBJ whole genome shotgun (WGS) entry which is preliminary data.</text>
</comment>
<feature type="transmembrane region" description="Helical" evidence="6">
    <location>
        <begin position="36"/>
        <end position="59"/>
    </location>
</feature>
<keyword evidence="4 6" id="KW-1133">Transmembrane helix</keyword>
<evidence type="ECO:0000256" key="4">
    <source>
        <dbReference type="ARBA" id="ARBA00022989"/>
    </source>
</evidence>
<feature type="domain" description="GtrA/DPMS transmembrane" evidence="7">
    <location>
        <begin position="10"/>
        <end position="120"/>
    </location>
</feature>
<feature type="transmembrane region" description="Helical" evidence="6">
    <location>
        <begin position="71"/>
        <end position="93"/>
    </location>
</feature>
<keyword evidence="5 6" id="KW-0472">Membrane</keyword>
<feature type="transmembrane region" description="Helical" evidence="6">
    <location>
        <begin position="99"/>
        <end position="116"/>
    </location>
</feature>
<dbReference type="InterPro" id="IPR007267">
    <property type="entry name" value="GtrA_DPMS_TM"/>
</dbReference>
<proteinExistence type="inferred from homology"/>
<evidence type="ECO:0000256" key="3">
    <source>
        <dbReference type="ARBA" id="ARBA00022692"/>
    </source>
</evidence>
<gene>
    <name evidence="8" type="ORF">VF724_04600</name>
</gene>
<organism evidence="8 9">
    <name type="scientific">Ferviditalea candida</name>
    <dbReference type="NCBI Taxonomy" id="3108399"/>
    <lineage>
        <taxon>Bacteria</taxon>
        <taxon>Bacillati</taxon>
        <taxon>Bacillota</taxon>
        <taxon>Bacilli</taxon>
        <taxon>Bacillales</taxon>
        <taxon>Paenibacillaceae</taxon>
        <taxon>Ferviditalea</taxon>
    </lineage>
</organism>
<feature type="transmembrane region" description="Helical" evidence="6">
    <location>
        <begin position="12"/>
        <end position="30"/>
    </location>
</feature>
<keyword evidence="3 6" id="KW-0812">Transmembrane</keyword>
<dbReference type="Pfam" id="PF04138">
    <property type="entry name" value="GtrA_DPMS_TM"/>
    <property type="match status" value="1"/>
</dbReference>
<evidence type="ECO:0000313" key="9">
    <source>
        <dbReference type="Proteomes" id="UP001310386"/>
    </source>
</evidence>
<comment type="similarity">
    <text evidence="2">Belongs to the GtrA family.</text>
</comment>
<protein>
    <submittedName>
        <fullName evidence="8">GtrA family protein</fullName>
    </submittedName>
</protein>
<name>A0ABU5ZGE6_9BACL</name>
<evidence type="ECO:0000256" key="2">
    <source>
        <dbReference type="ARBA" id="ARBA00009399"/>
    </source>
</evidence>
<evidence type="ECO:0000259" key="7">
    <source>
        <dbReference type="Pfam" id="PF04138"/>
    </source>
</evidence>
<dbReference type="PANTHER" id="PTHR38459:SF1">
    <property type="entry name" value="PROPHAGE BACTOPRENOL-LINKED GLUCOSE TRANSLOCASE HOMOLOG"/>
    <property type="match status" value="1"/>
</dbReference>
<comment type="subcellular location">
    <subcellularLocation>
        <location evidence="1">Membrane</location>
        <topology evidence="1">Multi-pass membrane protein</topology>
    </subcellularLocation>
</comment>
<dbReference type="InterPro" id="IPR051401">
    <property type="entry name" value="GtrA_CellWall_Glycosyl"/>
</dbReference>
<evidence type="ECO:0000256" key="6">
    <source>
        <dbReference type="SAM" id="Phobius"/>
    </source>
</evidence>